<dbReference type="Proteomes" id="UP000193642">
    <property type="component" value="Unassembled WGS sequence"/>
</dbReference>
<evidence type="ECO:0000259" key="4">
    <source>
        <dbReference type="Pfam" id="PF00248"/>
    </source>
</evidence>
<keyword evidence="6" id="KW-1185">Reference proteome</keyword>
<dbReference type="PANTHER" id="PTHR43827:SF13">
    <property type="entry name" value="ALDO_KETO REDUCTASE FAMILY PROTEIN"/>
    <property type="match status" value="1"/>
</dbReference>
<dbReference type="InterPro" id="IPR020471">
    <property type="entry name" value="AKR"/>
</dbReference>
<dbReference type="PROSITE" id="PS00798">
    <property type="entry name" value="ALDOKETO_REDUCTASE_1"/>
    <property type="match status" value="1"/>
</dbReference>
<dbReference type="Pfam" id="PF00248">
    <property type="entry name" value="Aldo_ket_red"/>
    <property type="match status" value="1"/>
</dbReference>
<dbReference type="PRINTS" id="PR00069">
    <property type="entry name" value="ALDKETRDTASE"/>
</dbReference>
<feature type="domain" description="NADP-dependent oxidoreductase" evidence="4">
    <location>
        <begin position="23"/>
        <end position="243"/>
    </location>
</feature>
<organism evidence="5 6">
    <name type="scientific">Rhizoclosmatium globosum</name>
    <dbReference type="NCBI Taxonomy" id="329046"/>
    <lineage>
        <taxon>Eukaryota</taxon>
        <taxon>Fungi</taxon>
        <taxon>Fungi incertae sedis</taxon>
        <taxon>Chytridiomycota</taxon>
        <taxon>Chytridiomycota incertae sedis</taxon>
        <taxon>Chytridiomycetes</taxon>
        <taxon>Chytridiales</taxon>
        <taxon>Chytriomycetaceae</taxon>
        <taxon>Rhizoclosmatium</taxon>
    </lineage>
</organism>
<feature type="binding site" evidence="2">
    <location>
        <position position="104"/>
    </location>
    <ligand>
        <name>substrate</name>
    </ligand>
</feature>
<dbReference type="SUPFAM" id="SSF51430">
    <property type="entry name" value="NAD(P)-linked oxidoreductase"/>
    <property type="match status" value="1"/>
</dbReference>
<dbReference type="AlphaFoldDB" id="A0A1Y2C2I6"/>
<feature type="site" description="Lowers pKa of active site Tyr" evidence="3">
    <location>
        <position position="70"/>
    </location>
</feature>
<dbReference type="InterPro" id="IPR023210">
    <property type="entry name" value="NADP_OxRdtase_dom"/>
</dbReference>
<evidence type="ECO:0000313" key="6">
    <source>
        <dbReference type="Proteomes" id="UP000193642"/>
    </source>
</evidence>
<evidence type="ECO:0000313" key="5">
    <source>
        <dbReference type="EMBL" id="ORY41240.1"/>
    </source>
</evidence>
<dbReference type="InterPro" id="IPR018170">
    <property type="entry name" value="Aldo/ket_reductase_CS"/>
</dbReference>
<dbReference type="CDD" id="cd19071">
    <property type="entry name" value="AKR_AKR1-5-like"/>
    <property type="match status" value="1"/>
</dbReference>
<gene>
    <name evidence="5" type="ORF">BCR33DRAFT_767569</name>
</gene>
<dbReference type="PROSITE" id="PS00063">
    <property type="entry name" value="ALDOKETO_REDUCTASE_3"/>
    <property type="match status" value="1"/>
</dbReference>
<dbReference type="OrthoDB" id="416253at2759"/>
<accession>A0A1Y2C2I6</accession>
<protein>
    <submittedName>
        <fullName evidence="5">Aldo/keto reductase</fullName>
    </submittedName>
</protein>
<proteinExistence type="predicted"/>
<dbReference type="STRING" id="329046.A0A1Y2C2I6"/>
<dbReference type="Gene3D" id="3.20.20.100">
    <property type="entry name" value="NADP-dependent oxidoreductase domain"/>
    <property type="match status" value="1"/>
</dbReference>
<sequence>MAHKVKLALPPLGLGVYLAPPGECYNAVKTALQLGYRHIDTAAFYKNESDVGRAIRDSGIPRDKIWVTTKLWVDDIVKEGSATAAFQLSLGLLNIDYIDLYLIHAPAEGVRLMAWREMEDVCRKDTAATLVFQTTESSTYPLVNQIELHPFLQHRDIVAYCQANGITLQAYSPLTKARKLADPTLMKVALQVNKTPAQVLIKWGLQKGYTSLPKSVNAIRMKENMEVFDWSIPDEAMVLLDTLEQGYRTGWDPTVWD</sequence>
<reference evidence="5 6" key="1">
    <citation type="submission" date="2016-07" db="EMBL/GenBank/DDBJ databases">
        <title>Pervasive Adenine N6-methylation of Active Genes in Fungi.</title>
        <authorList>
            <consortium name="DOE Joint Genome Institute"/>
            <person name="Mondo S.J."/>
            <person name="Dannebaum R.O."/>
            <person name="Kuo R.C."/>
            <person name="Labutti K."/>
            <person name="Haridas S."/>
            <person name="Kuo A."/>
            <person name="Salamov A."/>
            <person name="Ahrendt S.R."/>
            <person name="Lipzen A."/>
            <person name="Sullivan W."/>
            <person name="Andreopoulos W.B."/>
            <person name="Clum A."/>
            <person name="Lindquist E."/>
            <person name="Daum C."/>
            <person name="Ramamoorthy G.K."/>
            <person name="Gryganskyi A."/>
            <person name="Culley D."/>
            <person name="Magnuson J.K."/>
            <person name="James T.Y."/>
            <person name="O'Malley M.A."/>
            <person name="Stajich J.E."/>
            <person name="Spatafora J.W."/>
            <person name="Visel A."/>
            <person name="Grigoriev I.V."/>
        </authorList>
    </citation>
    <scope>NUCLEOTIDE SEQUENCE [LARGE SCALE GENOMIC DNA]</scope>
    <source>
        <strain evidence="5 6">JEL800</strain>
    </source>
</reference>
<evidence type="ECO:0000256" key="3">
    <source>
        <dbReference type="PIRSR" id="PIRSR000097-3"/>
    </source>
</evidence>
<feature type="active site" description="Proton donor" evidence="1">
    <location>
        <position position="45"/>
    </location>
</feature>
<dbReference type="PANTHER" id="PTHR43827">
    <property type="entry name" value="2,5-DIKETO-D-GLUCONIC ACID REDUCTASE"/>
    <property type="match status" value="1"/>
</dbReference>
<dbReference type="GO" id="GO:0016491">
    <property type="term" value="F:oxidoreductase activity"/>
    <property type="evidence" value="ECO:0007669"/>
    <property type="project" value="InterPro"/>
</dbReference>
<dbReference type="InterPro" id="IPR036812">
    <property type="entry name" value="NAD(P)_OxRdtase_dom_sf"/>
</dbReference>
<name>A0A1Y2C2I6_9FUNG</name>
<comment type="caution">
    <text evidence="5">The sequence shown here is derived from an EMBL/GenBank/DDBJ whole genome shotgun (WGS) entry which is preliminary data.</text>
</comment>
<dbReference type="PIRSF" id="PIRSF000097">
    <property type="entry name" value="AKR"/>
    <property type="match status" value="1"/>
</dbReference>
<evidence type="ECO:0000256" key="2">
    <source>
        <dbReference type="PIRSR" id="PIRSR000097-2"/>
    </source>
</evidence>
<dbReference type="EMBL" id="MCGO01000032">
    <property type="protein sequence ID" value="ORY41240.1"/>
    <property type="molecule type" value="Genomic_DNA"/>
</dbReference>
<evidence type="ECO:0000256" key="1">
    <source>
        <dbReference type="PIRSR" id="PIRSR000097-1"/>
    </source>
</evidence>